<protein>
    <recommendedName>
        <fullName evidence="11">MLO-like protein</fullName>
    </recommendedName>
</protein>
<comment type="subcellular location">
    <subcellularLocation>
        <location evidence="1">Membrane</location>
        <topology evidence="1">Multi-pass membrane protein</topology>
    </subcellularLocation>
</comment>
<dbReference type="Pfam" id="PF03094">
    <property type="entry name" value="Mlo"/>
    <property type="match status" value="2"/>
</dbReference>
<keyword evidence="10" id="KW-1185">Reference proteome</keyword>
<evidence type="ECO:0000256" key="8">
    <source>
        <dbReference type="SAM" id="Phobius"/>
    </source>
</evidence>
<dbReference type="Proteomes" id="UP000428333">
    <property type="component" value="Linkage Group LG03"/>
</dbReference>
<keyword evidence="4" id="KW-0611">Plant defense</keyword>
<comment type="caution">
    <text evidence="9">The sequence shown here is derived from an EMBL/GenBank/DDBJ whole genome shotgun (WGS) entry which is preliminary data.</text>
</comment>
<evidence type="ECO:0000256" key="3">
    <source>
        <dbReference type="ARBA" id="ARBA00022692"/>
    </source>
</evidence>
<feature type="transmembrane region" description="Helical" evidence="8">
    <location>
        <begin position="100"/>
        <end position="121"/>
    </location>
</feature>
<name>A0A6A4M4L3_9ERIC</name>
<evidence type="ECO:0008006" key="11">
    <source>
        <dbReference type="Google" id="ProtNLM"/>
    </source>
</evidence>
<proteinExistence type="inferred from homology"/>
<evidence type="ECO:0000313" key="9">
    <source>
        <dbReference type="EMBL" id="KAE9463461.1"/>
    </source>
</evidence>
<dbReference type="GO" id="GO:0006952">
    <property type="term" value="P:defense response"/>
    <property type="evidence" value="ECO:0007669"/>
    <property type="project" value="UniProtKB-KW"/>
</dbReference>
<keyword evidence="6 8" id="KW-0472">Membrane</keyword>
<keyword evidence="3 8" id="KW-0812">Transmembrane</keyword>
<dbReference type="GO" id="GO:0016020">
    <property type="term" value="C:membrane"/>
    <property type="evidence" value="ECO:0007669"/>
    <property type="project" value="UniProtKB-SubCell"/>
</dbReference>
<accession>A0A6A4M4L3</accession>
<dbReference type="OrthoDB" id="1388414at2759"/>
<gene>
    <name evidence="9" type="ORF">C3L33_04639</name>
</gene>
<dbReference type="EMBL" id="QEFC01000565">
    <property type="protein sequence ID" value="KAE9463461.1"/>
    <property type="molecule type" value="Genomic_DNA"/>
</dbReference>
<keyword evidence="7" id="KW-0568">Pathogenesis-related protein</keyword>
<evidence type="ECO:0000256" key="5">
    <source>
        <dbReference type="ARBA" id="ARBA00022989"/>
    </source>
</evidence>
<dbReference type="InterPro" id="IPR004326">
    <property type="entry name" value="Mlo"/>
</dbReference>
<reference evidence="9 10" key="1">
    <citation type="journal article" date="2019" name="Genome Biol. Evol.">
        <title>The Rhododendron genome and chromosomal organization provide insight into shared whole-genome duplications across the heath family (Ericaceae).</title>
        <authorList>
            <person name="Soza V.L."/>
            <person name="Lindsley D."/>
            <person name="Waalkes A."/>
            <person name="Ramage E."/>
            <person name="Patwardhan R.P."/>
            <person name="Burton J.N."/>
            <person name="Adey A."/>
            <person name="Kumar A."/>
            <person name="Qiu R."/>
            <person name="Shendure J."/>
            <person name="Hall B."/>
        </authorList>
    </citation>
    <scope>NUCLEOTIDE SEQUENCE [LARGE SCALE GENOMIC DNA]</scope>
    <source>
        <strain evidence="9">RSF 1966-606</strain>
    </source>
</reference>
<evidence type="ECO:0000256" key="2">
    <source>
        <dbReference type="ARBA" id="ARBA00006574"/>
    </source>
</evidence>
<dbReference type="PANTHER" id="PTHR31942">
    <property type="entry name" value="MLO-LIKE PROTEIN 1"/>
    <property type="match status" value="1"/>
</dbReference>
<evidence type="ECO:0000256" key="4">
    <source>
        <dbReference type="ARBA" id="ARBA00022821"/>
    </source>
</evidence>
<keyword evidence="5 8" id="KW-1133">Transmembrane helix</keyword>
<feature type="non-terminal residue" evidence="9">
    <location>
        <position position="1"/>
    </location>
</feature>
<evidence type="ECO:0000256" key="1">
    <source>
        <dbReference type="ARBA" id="ARBA00004141"/>
    </source>
</evidence>
<sequence>MAGGGEGGATTAGAASTGTTRSLQETPTWALATVCFIFIFGGLLIEYLIHRLTHVRAAYDQADISHWERRLAEEDDSSSSSDDCGEGKTSLMSAQGTNQLSIFIFVIAVMQVVYSGVTMGLGRAKVLQISSKLSILV</sequence>
<dbReference type="AlphaFoldDB" id="A0A6A4M4L3"/>
<dbReference type="PANTHER" id="PTHR31942:SF89">
    <property type="entry name" value="MLO-LIKE PROTEIN 3"/>
    <property type="match status" value="1"/>
</dbReference>
<organism evidence="9 10">
    <name type="scientific">Rhododendron williamsianum</name>
    <dbReference type="NCBI Taxonomy" id="262921"/>
    <lineage>
        <taxon>Eukaryota</taxon>
        <taxon>Viridiplantae</taxon>
        <taxon>Streptophyta</taxon>
        <taxon>Embryophyta</taxon>
        <taxon>Tracheophyta</taxon>
        <taxon>Spermatophyta</taxon>
        <taxon>Magnoliopsida</taxon>
        <taxon>eudicotyledons</taxon>
        <taxon>Gunneridae</taxon>
        <taxon>Pentapetalae</taxon>
        <taxon>asterids</taxon>
        <taxon>Ericales</taxon>
        <taxon>Ericaceae</taxon>
        <taxon>Ericoideae</taxon>
        <taxon>Rhodoreae</taxon>
        <taxon>Rhododendron</taxon>
    </lineage>
</organism>
<evidence type="ECO:0000313" key="10">
    <source>
        <dbReference type="Proteomes" id="UP000428333"/>
    </source>
</evidence>
<evidence type="ECO:0000256" key="6">
    <source>
        <dbReference type="ARBA" id="ARBA00023136"/>
    </source>
</evidence>
<comment type="similarity">
    <text evidence="2">Belongs to the MLO family.</text>
</comment>
<feature type="transmembrane region" description="Helical" evidence="8">
    <location>
        <begin position="29"/>
        <end position="49"/>
    </location>
</feature>
<evidence type="ECO:0000256" key="7">
    <source>
        <dbReference type="ARBA" id="ARBA00023265"/>
    </source>
</evidence>